<dbReference type="AlphaFoldDB" id="A0A382FFQ4"/>
<evidence type="ECO:0008006" key="2">
    <source>
        <dbReference type="Google" id="ProtNLM"/>
    </source>
</evidence>
<reference evidence="1" key="1">
    <citation type="submission" date="2018-05" db="EMBL/GenBank/DDBJ databases">
        <authorList>
            <person name="Lanie J.A."/>
            <person name="Ng W.-L."/>
            <person name="Kazmierczak K.M."/>
            <person name="Andrzejewski T.M."/>
            <person name="Davidsen T.M."/>
            <person name="Wayne K.J."/>
            <person name="Tettelin H."/>
            <person name="Glass J.I."/>
            <person name="Rusch D."/>
            <person name="Podicherti R."/>
            <person name="Tsui H.-C.T."/>
            <person name="Winkler M.E."/>
        </authorList>
    </citation>
    <scope>NUCLEOTIDE SEQUENCE</scope>
</reference>
<dbReference type="Gene3D" id="1.10.600.10">
    <property type="entry name" value="Farnesyl Diphosphate Synthase"/>
    <property type="match status" value="1"/>
</dbReference>
<organism evidence="1">
    <name type="scientific">marine metagenome</name>
    <dbReference type="NCBI Taxonomy" id="408172"/>
    <lineage>
        <taxon>unclassified sequences</taxon>
        <taxon>metagenomes</taxon>
        <taxon>ecological metagenomes</taxon>
    </lineage>
</organism>
<dbReference type="SFLD" id="SFLDG01018">
    <property type="entry name" value="Squalene/Phytoene_Synthase_Lik"/>
    <property type="match status" value="1"/>
</dbReference>
<protein>
    <recommendedName>
        <fullName evidence="2">Farnesyl-diphosphate farnesyltransferase</fullName>
    </recommendedName>
</protein>
<dbReference type="SUPFAM" id="SSF48576">
    <property type="entry name" value="Terpenoid synthases"/>
    <property type="match status" value="1"/>
</dbReference>
<name>A0A382FFQ4_9ZZZZ</name>
<sequence>MVMSELLDPELDSILEGTSRSFYLTLKNLPSGLRSQVGLLYLLARTSDTIADSERGAPDQRLEALERYNDYAQGNSGALPDLSELAQLQRIASERKLLERVGDTVECIGRFSDSDQQHIRRCLDIIVGGQSLDLKRFANAAEGQVVALADDAELDDYAYRVAGSVGEFWTRMTLDHLFEADAETEAAMFEKGVRFGKALQMINILRDIPADLRMGRCYIPSNSLSEIGMEPTDLLDAGNMGHFKPLFDSCIDVAESHLDAAVEYIGMLPHSQFRLRGACMLPVLIGQRTLALLRGGNVLEPSNRIKVTRDEINDLLRTVAFAVPFAKKSRELLNQYRDA</sequence>
<accession>A0A382FFQ4</accession>
<dbReference type="EMBL" id="UINC01049759">
    <property type="protein sequence ID" value="SVB61918.1"/>
    <property type="molecule type" value="Genomic_DNA"/>
</dbReference>
<proteinExistence type="predicted"/>
<dbReference type="GO" id="GO:0016765">
    <property type="term" value="F:transferase activity, transferring alkyl or aryl (other than methyl) groups"/>
    <property type="evidence" value="ECO:0007669"/>
    <property type="project" value="UniProtKB-ARBA"/>
</dbReference>
<dbReference type="SFLD" id="SFLDS00005">
    <property type="entry name" value="Isoprenoid_Synthase_Type_I"/>
    <property type="match status" value="1"/>
</dbReference>
<dbReference type="PANTHER" id="PTHR31480">
    <property type="entry name" value="BIFUNCTIONAL LYCOPENE CYCLASE/PHYTOENE SYNTHASE"/>
    <property type="match status" value="1"/>
</dbReference>
<dbReference type="InterPro" id="IPR008949">
    <property type="entry name" value="Isoprenoid_synthase_dom_sf"/>
</dbReference>
<dbReference type="Pfam" id="PF00494">
    <property type="entry name" value="SQS_PSY"/>
    <property type="match status" value="1"/>
</dbReference>
<evidence type="ECO:0000313" key="1">
    <source>
        <dbReference type="EMBL" id="SVB61918.1"/>
    </source>
</evidence>
<dbReference type="InterPro" id="IPR002060">
    <property type="entry name" value="Squ/phyt_synthse"/>
</dbReference>
<gene>
    <name evidence="1" type="ORF">METZ01_LOCUS214772</name>
</gene>